<gene>
    <name evidence="2" type="ORF">Osc7112_6256</name>
</gene>
<evidence type="ECO:0000313" key="2">
    <source>
        <dbReference type="EMBL" id="AFZ10432.1"/>
    </source>
</evidence>
<dbReference type="KEGG" id="oni:Osc7112_6256"/>
<name>K9VSE8_9CYAN</name>
<keyword evidence="1" id="KW-0472">Membrane</keyword>
<keyword evidence="2" id="KW-0614">Plasmid</keyword>
<geneLocation type="plasmid" evidence="2 3">
    <name>pOSC7112.01</name>
</geneLocation>
<proteinExistence type="predicted"/>
<dbReference type="AlphaFoldDB" id="K9VSE8"/>
<protein>
    <submittedName>
        <fullName evidence="2">Uncharacterized protein</fullName>
    </submittedName>
</protein>
<dbReference type="Proteomes" id="UP000010478">
    <property type="component" value="Plasmid pOSC7112.01"/>
</dbReference>
<dbReference type="EMBL" id="CP003615">
    <property type="protein sequence ID" value="AFZ10432.1"/>
    <property type="molecule type" value="Genomic_DNA"/>
</dbReference>
<keyword evidence="3" id="KW-1185">Reference proteome</keyword>
<sequence length="96" mass="10503">MPSVFIILLAIALGTTYLYLNTSEEITCLVTFSILPLSFILALIAAPCSIQLVILALVLFSGKKITPPSNFSSLVAKKLPPHLIFHLDFIINCQSR</sequence>
<dbReference type="HOGENOM" id="CLU_2357030_0_0_3"/>
<reference evidence="2 3" key="1">
    <citation type="submission" date="2012-05" db="EMBL/GenBank/DDBJ databases">
        <title>Finished plasmid 1 of genome of Oscillatoria sp. PCC 7112.</title>
        <authorList>
            <consortium name="US DOE Joint Genome Institute"/>
            <person name="Gugger M."/>
            <person name="Coursin T."/>
            <person name="Rippka R."/>
            <person name="Tandeau De Marsac N."/>
            <person name="Huntemann M."/>
            <person name="Wei C.-L."/>
            <person name="Han J."/>
            <person name="Detter J.C."/>
            <person name="Han C."/>
            <person name="Tapia R."/>
            <person name="Davenport K."/>
            <person name="Daligault H."/>
            <person name="Erkkila T."/>
            <person name="Gu W."/>
            <person name="Munk A.C.C."/>
            <person name="Teshima H."/>
            <person name="Xu Y."/>
            <person name="Chain P."/>
            <person name="Chen A."/>
            <person name="Krypides N."/>
            <person name="Mavromatis K."/>
            <person name="Markowitz V."/>
            <person name="Szeto E."/>
            <person name="Ivanova N."/>
            <person name="Mikhailova N."/>
            <person name="Ovchinnikova G."/>
            <person name="Pagani I."/>
            <person name="Pati A."/>
            <person name="Goodwin L."/>
            <person name="Peters L."/>
            <person name="Pitluck S."/>
            <person name="Woyke T."/>
            <person name="Kerfeld C."/>
        </authorList>
    </citation>
    <scope>NUCLEOTIDE SEQUENCE [LARGE SCALE GENOMIC DNA]</scope>
    <source>
        <strain evidence="2 3">PCC 7112</strain>
        <plasmid evidence="2 3">pOSC7112.01</plasmid>
    </source>
</reference>
<feature type="transmembrane region" description="Helical" evidence="1">
    <location>
        <begin position="34"/>
        <end position="60"/>
    </location>
</feature>
<accession>K9VSE8</accession>
<keyword evidence="1" id="KW-0812">Transmembrane</keyword>
<evidence type="ECO:0000313" key="3">
    <source>
        <dbReference type="Proteomes" id="UP000010478"/>
    </source>
</evidence>
<organism evidence="2 3">
    <name type="scientific">Phormidium nigroviride PCC 7112</name>
    <dbReference type="NCBI Taxonomy" id="179408"/>
    <lineage>
        <taxon>Bacteria</taxon>
        <taxon>Bacillati</taxon>
        <taxon>Cyanobacteriota</taxon>
        <taxon>Cyanophyceae</taxon>
        <taxon>Oscillatoriophycideae</taxon>
        <taxon>Oscillatoriales</taxon>
        <taxon>Oscillatoriaceae</taxon>
        <taxon>Phormidium</taxon>
    </lineage>
</organism>
<evidence type="ECO:0000256" key="1">
    <source>
        <dbReference type="SAM" id="Phobius"/>
    </source>
</evidence>
<keyword evidence="1" id="KW-1133">Transmembrane helix</keyword>